<keyword evidence="2" id="KW-0812">Transmembrane</keyword>
<feature type="compositionally biased region" description="Basic residues" evidence="1">
    <location>
        <begin position="463"/>
        <end position="475"/>
    </location>
</feature>
<keyword evidence="2" id="KW-0472">Membrane</keyword>
<evidence type="ECO:0000313" key="4">
    <source>
        <dbReference type="Proteomes" id="UP001516023"/>
    </source>
</evidence>
<organism evidence="3 4">
    <name type="scientific">Cyclotella cryptica</name>
    <dbReference type="NCBI Taxonomy" id="29204"/>
    <lineage>
        <taxon>Eukaryota</taxon>
        <taxon>Sar</taxon>
        <taxon>Stramenopiles</taxon>
        <taxon>Ochrophyta</taxon>
        <taxon>Bacillariophyta</taxon>
        <taxon>Coscinodiscophyceae</taxon>
        <taxon>Thalassiosirophycidae</taxon>
        <taxon>Stephanodiscales</taxon>
        <taxon>Stephanodiscaceae</taxon>
        <taxon>Cyclotella</taxon>
    </lineage>
</organism>
<dbReference type="AlphaFoldDB" id="A0ABD3P0P7"/>
<keyword evidence="4" id="KW-1185">Reference proteome</keyword>
<dbReference type="Proteomes" id="UP001516023">
    <property type="component" value="Unassembled WGS sequence"/>
</dbReference>
<evidence type="ECO:0000256" key="2">
    <source>
        <dbReference type="SAM" id="Phobius"/>
    </source>
</evidence>
<dbReference type="EMBL" id="JABMIG020000317">
    <property type="protein sequence ID" value="KAL3781438.1"/>
    <property type="molecule type" value="Genomic_DNA"/>
</dbReference>
<comment type="caution">
    <text evidence="3">The sequence shown here is derived from an EMBL/GenBank/DDBJ whole genome shotgun (WGS) entry which is preliminary data.</text>
</comment>
<reference evidence="3 4" key="1">
    <citation type="journal article" date="2020" name="G3 (Bethesda)">
        <title>Improved Reference Genome for Cyclotella cryptica CCMP332, a Model for Cell Wall Morphogenesis, Salinity Adaptation, and Lipid Production in Diatoms (Bacillariophyta).</title>
        <authorList>
            <person name="Roberts W.R."/>
            <person name="Downey K.M."/>
            <person name="Ruck E.C."/>
            <person name="Traller J.C."/>
            <person name="Alverson A.J."/>
        </authorList>
    </citation>
    <scope>NUCLEOTIDE SEQUENCE [LARGE SCALE GENOMIC DNA]</scope>
    <source>
        <strain evidence="3 4">CCMP332</strain>
    </source>
</reference>
<keyword evidence="2" id="KW-1133">Transmembrane helix</keyword>
<proteinExistence type="predicted"/>
<feature type="region of interest" description="Disordered" evidence="1">
    <location>
        <begin position="1"/>
        <end position="32"/>
    </location>
</feature>
<accession>A0ABD3P0P7</accession>
<name>A0ABD3P0P7_9STRA</name>
<evidence type="ECO:0000256" key="1">
    <source>
        <dbReference type="SAM" id="MobiDB-lite"/>
    </source>
</evidence>
<protein>
    <submittedName>
        <fullName evidence="3">Uncharacterized protein</fullName>
    </submittedName>
</protein>
<gene>
    <name evidence="3" type="ORF">HJC23_001001</name>
</gene>
<evidence type="ECO:0000313" key="3">
    <source>
        <dbReference type="EMBL" id="KAL3781438.1"/>
    </source>
</evidence>
<sequence length="489" mass="55711">MQLFHHTDPIESASPDNTLHRRDRQLAGGNNGEYQGNAFNALPAASLSWRYLGMFIDDNCDGNNRRNLWYNYNNNYKNVCRKVLWAAYVDPEYEGEGIAEYSFYDRSTGTWDTSTCHPQTNGLYFPGSRCRRLDCHEAGTELELVGVFKETDGLYDFTEQLFKHQGYCLWDADKETDDDDWQSSGTSDYEFMKKISEKWVRGCTQLYTVDWRGRTLYYDTKPLPGGDMTYGVYTDSSCTVESKVSWSHILSSSNDNQGNNGMPSIRSLERWNDLLSDFKICQPCRAYNRIQTSDPVGQYDAEEEEGEDGEGGKDPWGFNCYDDAGYQNCNQCYKFQSKTNMELASIEDLELATKQGTILGVEVDGISYGKGHYVARKSTVKKGFARFVKTVAFVTMLALCVKLFIARRERKRRRNGEPNIPSSKRERDVRQKTKKKKKHGKAVGNRDLGEAMLGHGKRDASPKRSRSRSQSRSKGRSNSSLSLQMSGII</sequence>
<feature type="compositionally biased region" description="Basic residues" evidence="1">
    <location>
        <begin position="432"/>
        <end position="441"/>
    </location>
</feature>
<feature type="transmembrane region" description="Helical" evidence="2">
    <location>
        <begin position="387"/>
        <end position="405"/>
    </location>
</feature>
<feature type="region of interest" description="Disordered" evidence="1">
    <location>
        <begin position="412"/>
        <end position="489"/>
    </location>
</feature>